<feature type="transmembrane region" description="Helical" evidence="1">
    <location>
        <begin position="90"/>
        <end position="112"/>
    </location>
</feature>
<organism evidence="2 3">
    <name type="scientific">Rhodopirellula baltica (strain DSM 10527 / NCIMB 13988 / SH1)</name>
    <dbReference type="NCBI Taxonomy" id="243090"/>
    <lineage>
        <taxon>Bacteria</taxon>
        <taxon>Pseudomonadati</taxon>
        <taxon>Planctomycetota</taxon>
        <taxon>Planctomycetia</taxon>
        <taxon>Pirellulales</taxon>
        <taxon>Pirellulaceae</taxon>
        <taxon>Rhodopirellula</taxon>
    </lineage>
</organism>
<dbReference type="HOGENOM" id="CLU_2047873_0_0_0"/>
<evidence type="ECO:0000313" key="2">
    <source>
        <dbReference type="EMBL" id="CAD73677.1"/>
    </source>
</evidence>
<reference evidence="2 3" key="1">
    <citation type="journal article" date="2003" name="Proc. Natl. Acad. Sci. U.S.A.">
        <title>Complete genome sequence of the marine planctomycete Pirellula sp. strain 1.</title>
        <authorList>
            <person name="Gloeckner F.O."/>
            <person name="Kube M."/>
            <person name="Bauer M."/>
            <person name="Teeling H."/>
            <person name="Lombardot T."/>
            <person name="Ludwig W."/>
            <person name="Gade D."/>
            <person name="Beck A."/>
            <person name="Borzym K."/>
            <person name="Heitmann K."/>
            <person name="Rabus R."/>
            <person name="Schlesner H."/>
            <person name="Amann R."/>
            <person name="Reinhardt R."/>
        </authorList>
    </citation>
    <scope>NUCLEOTIDE SEQUENCE [LARGE SCALE GENOMIC DNA]</scope>
    <source>
        <strain evidence="3">DSM 10527 / NCIMB 13988 / SH1</strain>
    </source>
</reference>
<name>Q7USW5_RHOBA</name>
<dbReference type="InParanoid" id="Q7USW5"/>
<dbReference type="RefSeq" id="WP_011119804.1">
    <property type="nucleotide sequence ID" value="NC_005027.1"/>
</dbReference>
<dbReference type="STRING" id="243090.RB4264"/>
<sequence length="120" mass="13367">MRISPTERENADAKRESVACVLIFAPMLTLGLAVASVIGFITLVPRREIGGGRSVPEISWSAYGLLGNLVPFLISLVIVALFFRKPRHRILAWILAALTCYIAHEIFVTNLLRRDFIGKF</sequence>
<dbReference type="EnsemblBacteria" id="CAD73677">
    <property type="protein sequence ID" value="CAD73677"/>
    <property type="gene ID" value="RB4264"/>
</dbReference>
<evidence type="ECO:0000313" key="3">
    <source>
        <dbReference type="Proteomes" id="UP000001025"/>
    </source>
</evidence>
<keyword evidence="1" id="KW-0472">Membrane</keyword>
<dbReference type="KEGG" id="rba:RB4264"/>
<dbReference type="Proteomes" id="UP000001025">
    <property type="component" value="Chromosome"/>
</dbReference>
<evidence type="ECO:0000256" key="1">
    <source>
        <dbReference type="SAM" id="Phobius"/>
    </source>
</evidence>
<protein>
    <submittedName>
        <fullName evidence="2">Uncharacterized protein</fullName>
    </submittedName>
</protein>
<feature type="transmembrane region" description="Helical" evidence="1">
    <location>
        <begin position="21"/>
        <end position="43"/>
    </location>
</feature>
<feature type="transmembrane region" description="Helical" evidence="1">
    <location>
        <begin position="63"/>
        <end position="83"/>
    </location>
</feature>
<accession>Q7USW5</accession>
<dbReference type="EMBL" id="BX294140">
    <property type="protein sequence ID" value="CAD73677.1"/>
    <property type="molecule type" value="Genomic_DNA"/>
</dbReference>
<gene>
    <name evidence="2" type="ordered locus">RB4264</name>
</gene>
<dbReference type="OrthoDB" id="9983198at2"/>
<dbReference type="AlphaFoldDB" id="Q7USW5"/>
<keyword evidence="3" id="KW-1185">Reference proteome</keyword>
<dbReference type="PATRIC" id="fig|243090.15.peg.1975"/>
<keyword evidence="1" id="KW-1133">Transmembrane helix</keyword>
<proteinExistence type="predicted"/>
<keyword evidence="1" id="KW-0812">Transmembrane</keyword>